<feature type="domain" description="RapA2 cadherin-like" evidence="1">
    <location>
        <begin position="86"/>
        <end position="147"/>
    </location>
</feature>
<dbReference type="Pfam" id="PF17803">
    <property type="entry name" value="Cadherin_4"/>
    <property type="match status" value="4"/>
</dbReference>
<protein>
    <submittedName>
        <fullName evidence="2">FG-GAP repeat protein</fullName>
    </submittedName>
</protein>
<proteinExistence type="predicted"/>
<accession>A0A160VE34</accession>
<dbReference type="Gene3D" id="2.60.40.4070">
    <property type="match status" value="1"/>
</dbReference>
<organism evidence="2">
    <name type="scientific">hydrothermal vent metagenome</name>
    <dbReference type="NCBI Taxonomy" id="652676"/>
    <lineage>
        <taxon>unclassified sequences</taxon>
        <taxon>metagenomes</taxon>
        <taxon>ecological metagenomes</taxon>
    </lineage>
</organism>
<feature type="domain" description="RapA2 cadherin-like" evidence="1">
    <location>
        <begin position="533"/>
        <end position="595"/>
    </location>
</feature>
<dbReference type="NCBIfam" id="TIGR04183">
    <property type="entry name" value="Por_Secre_tail"/>
    <property type="match status" value="1"/>
</dbReference>
<reference evidence="2" key="1">
    <citation type="submission" date="2015-10" db="EMBL/GenBank/DDBJ databases">
        <authorList>
            <person name="Gilbert D.G."/>
        </authorList>
    </citation>
    <scope>NUCLEOTIDE SEQUENCE</scope>
</reference>
<dbReference type="AlphaFoldDB" id="A0A160VE34"/>
<feature type="domain" description="RapA2 cadherin-like" evidence="1">
    <location>
        <begin position="423"/>
        <end position="486"/>
    </location>
</feature>
<dbReference type="InterPro" id="IPR040853">
    <property type="entry name" value="RapA2_cadherin-like"/>
</dbReference>
<sequence>MTITLAGTDSDGRSFSFTITELPTNGFLFQTSDGATKGDTITLVPTTVSDGSHRVIYLSAKDGNGDGHGNFGFKIYAGTSGSAESDVTVNISNINDAASATAQTVSADEDIDKTITLAGTDIDGDALTYNITTLPINGTLFQTSDGTTKGNTITTVPTTVSDGSHRVIYVSAQDSNGDGHGNFGFKVNDGTTDSDEATVIVNVAKVNDVATATAQTVTADEDIDKSITLHGTDIDGDPLTYKITTLPANGTFFQTSDGTTKGDTITSVPTTVSDASHRIIYLSAKDGYGDGHGNFGFKVNDGTIDSKETTVTVNVTSQPEDIEATAQTVTADEDIDKSITLAGTDIDGDALTYNITTLPANGTLFQTSDGTTKGDTITSVPTTVSDASHRIIYLSAKDGNGDGHGNFGFKVNDGTIDSDETIVTVNVTKVNDLAAAISQSVNADEDIDKTITLAGTDVDGDILSYKITTLPANGYLFQTSDGTTRFDTITSIPTTLLYANHQVIYLSAKDENGVNYGNFGFKVNDGTADTEEAIVTINVININDLPSATVQAVSADEDIDKTIILAATDADGDTLSYKISTLPANGYLFQTSDGSTREDTIISTPTTVSDILQRVIYISAQDGNGDGHGNFGFKANDGTADSEETTVTVNVAPIVEDREAIPQTVSATEDTDATITLIGADIDGDPLTYKITTLPVNGNLFETSDGLTRGNTITSVPTTISDPGHRIIYISAKDGNGDGHGNFGFKVNDGTADGNEAIVTINVNAVNDPPTPITIISPADSSEIMITINNKDTSRVVFDWTSSIDVENNELTYMFEYELKMVNINNETISYYDGKDLLYPGLIITYSEILENLDEFQSAGGIFTWSVDVTDGIDTVFTTDERVIFVIGKYAALAVEETTIPDEYSLNQNYPNPFNPTTRIQYSLPKPGLVQISIYTLMGQKIATLVNRNMDAGQYIITWHAMDDQGRKVPSGIYFYTLESGSYRAIKKLVLLK</sequence>
<feature type="domain" description="RapA2 cadherin-like" evidence="1">
    <location>
        <begin position="197"/>
        <end position="259"/>
    </location>
</feature>
<gene>
    <name evidence="2" type="ORF">MGWOODY_Mmi2329</name>
</gene>
<dbReference type="EMBL" id="FAXC01000125">
    <property type="protein sequence ID" value="CUV08780.1"/>
    <property type="molecule type" value="Genomic_DNA"/>
</dbReference>
<name>A0A160VE34_9ZZZZ</name>
<evidence type="ECO:0000313" key="2">
    <source>
        <dbReference type="EMBL" id="CUV08780.1"/>
    </source>
</evidence>
<dbReference type="InterPro" id="IPR026444">
    <property type="entry name" value="Secre_tail"/>
</dbReference>
<evidence type="ECO:0000259" key="1">
    <source>
        <dbReference type="Pfam" id="PF17803"/>
    </source>
</evidence>